<evidence type="ECO:0000313" key="2">
    <source>
        <dbReference type="EMBL" id="MPC33727.1"/>
    </source>
</evidence>
<dbReference type="EMBL" id="VSRR010002891">
    <property type="protein sequence ID" value="MPC33727.1"/>
    <property type="molecule type" value="Genomic_DNA"/>
</dbReference>
<keyword evidence="3" id="KW-1185">Reference proteome</keyword>
<feature type="region of interest" description="Disordered" evidence="1">
    <location>
        <begin position="1"/>
        <end position="88"/>
    </location>
</feature>
<reference evidence="2 3" key="1">
    <citation type="submission" date="2019-05" db="EMBL/GenBank/DDBJ databases">
        <title>Another draft genome of Portunus trituberculatus and its Hox gene families provides insights of decapod evolution.</title>
        <authorList>
            <person name="Jeong J.-H."/>
            <person name="Song I."/>
            <person name="Kim S."/>
            <person name="Choi T."/>
            <person name="Kim D."/>
            <person name="Ryu S."/>
            <person name="Kim W."/>
        </authorList>
    </citation>
    <scope>NUCLEOTIDE SEQUENCE [LARGE SCALE GENOMIC DNA]</scope>
    <source>
        <tissue evidence="2">Muscle</tissue>
    </source>
</reference>
<feature type="region of interest" description="Disordered" evidence="1">
    <location>
        <begin position="101"/>
        <end position="127"/>
    </location>
</feature>
<feature type="compositionally biased region" description="Low complexity" evidence="1">
    <location>
        <begin position="69"/>
        <end position="82"/>
    </location>
</feature>
<sequence length="127" mass="13789">MSLLRQVLHQPSESLPPRAPEARGGPGGHVRSVRPRVHQSADALRTHQSPRSQVKAIAFRGPPAERRPAPAQAAPASRASPIPRGPWPRCLRQAAVRVTRGPAGLDTGHWTLDTGQRRNRGQGSLQY</sequence>
<comment type="caution">
    <text evidence="2">The sequence shown here is derived from an EMBL/GenBank/DDBJ whole genome shotgun (WGS) entry which is preliminary data.</text>
</comment>
<gene>
    <name evidence="2" type="ORF">E2C01_027086</name>
</gene>
<dbReference type="AlphaFoldDB" id="A0A5B7EKF4"/>
<dbReference type="Proteomes" id="UP000324222">
    <property type="component" value="Unassembled WGS sequence"/>
</dbReference>
<protein>
    <submittedName>
        <fullName evidence="2">Uncharacterized protein</fullName>
    </submittedName>
</protein>
<evidence type="ECO:0000256" key="1">
    <source>
        <dbReference type="SAM" id="MobiDB-lite"/>
    </source>
</evidence>
<evidence type="ECO:0000313" key="3">
    <source>
        <dbReference type="Proteomes" id="UP000324222"/>
    </source>
</evidence>
<accession>A0A5B7EKF4</accession>
<organism evidence="2 3">
    <name type="scientific">Portunus trituberculatus</name>
    <name type="common">Swimming crab</name>
    <name type="synonym">Neptunus trituberculatus</name>
    <dbReference type="NCBI Taxonomy" id="210409"/>
    <lineage>
        <taxon>Eukaryota</taxon>
        <taxon>Metazoa</taxon>
        <taxon>Ecdysozoa</taxon>
        <taxon>Arthropoda</taxon>
        <taxon>Crustacea</taxon>
        <taxon>Multicrustacea</taxon>
        <taxon>Malacostraca</taxon>
        <taxon>Eumalacostraca</taxon>
        <taxon>Eucarida</taxon>
        <taxon>Decapoda</taxon>
        <taxon>Pleocyemata</taxon>
        <taxon>Brachyura</taxon>
        <taxon>Eubrachyura</taxon>
        <taxon>Portunoidea</taxon>
        <taxon>Portunidae</taxon>
        <taxon>Portuninae</taxon>
        <taxon>Portunus</taxon>
    </lineage>
</organism>
<proteinExistence type="predicted"/>
<name>A0A5B7EKF4_PORTR</name>